<proteinExistence type="predicted"/>
<organism evidence="5 6">
    <name type="scientific">Natranaerovirga hydrolytica</name>
    <dbReference type="NCBI Taxonomy" id="680378"/>
    <lineage>
        <taxon>Bacteria</taxon>
        <taxon>Bacillati</taxon>
        <taxon>Bacillota</taxon>
        <taxon>Clostridia</taxon>
        <taxon>Lachnospirales</taxon>
        <taxon>Natranaerovirgaceae</taxon>
        <taxon>Natranaerovirga</taxon>
    </lineage>
</organism>
<protein>
    <submittedName>
        <fullName evidence="5">Copper amine oxidase-like protein</fullName>
    </submittedName>
</protein>
<feature type="domain" description="Copper amine oxidase-like N-terminal" evidence="4">
    <location>
        <begin position="124"/>
        <end position="229"/>
    </location>
</feature>
<comment type="caution">
    <text evidence="5">The sequence shown here is derived from an EMBL/GenBank/DDBJ whole genome shotgun (WGS) entry which is preliminary data.</text>
</comment>
<keyword evidence="6" id="KW-1185">Reference proteome</keyword>
<name>A0A4R1MTP5_9FIRM</name>
<keyword evidence="3" id="KW-0732">Signal</keyword>
<dbReference type="RefSeq" id="WP_132282250.1">
    <property type="nucleotide sequence ID" value="NZ_SMGQ01000012.1"/>
</dbReference>
<feature type="signal peptide" evidence="3">
    <location>
        <begin position="1"/>
        <end position="30"/>
    </location>
</feature>
<evidence type="ECO:0000256" key="3">
    <source>
        <dbReference type="SAM" id="SignalP"/>
    </source>
</evidence>
<evidence type="ECO:0000313" key="6">
    <source>
        <dbReference type="Proteomes" id="UP000294545"/>
    </source>
</evidence>
<evidence type="ECO:0000259" key="4">
    <source>
        <dbReference type="Pfam" id="PF07833"/>
    </source>
</evidence>
<accession>A0A4R1MTP5</accession>
<dbReference type="InterPro" id="IPR012854">
    <property type="entry name" value="Cu_amine_oxidase-like_N"/>
</dbReference>
<dbReference type="OrthoDB" id="2379109at2"/>
<dbReference type="InterPro" id="IPR036582">
    <property type="entry name" value="Mao_N_sf"/>
</dbReference>
<evidence type="ECO:0000256" key="1">
    <source>
        <dbReference type="SAM" id="Coils"/>
    </source>
</evidence>
<keyword evidence="1" id="KW-0175">Coiled coil</keyword>
<dbReference type="AlphaFoldDB" id="A0A4R1MTP5"/>
<evidence type="ECO:0000313" key="5">
    <source>
        <dbReference type="EMBL" id="TCK93343.1"/>
    </source>
</evidence>
<dbReference type="EMBL" id="SMGQ01000012">
    <property type="protein sequence ID" value="TCK93343.1"/>
    <property type="molecule type" value="Genomic_DNA"/>
</dbReference>
<feature type="region of interest" description="Disordered" evidence="2">
    <location>
        <begin position="337"/>
        <end position="367"/>
    </location>
</feature>
<evidence type="ECO:0000256" key="2">
    <source>
        <dbReference type="SAM" id="MobiDB-lite"/>
    </source>
</evidence>
<gene>
    <name evidence="5" type="ORF">EDC19_1535</name>
</gene>
<dbReference type="Proteomes" id="UP000294545">
    <property type="component" value="Unassembled WGS sequence"/>
</dbReference>
<sequence>MYMNKKWTKRVSAGMLVLTVGLTTAVPTYANSNRSNGVGVPEHVIERQESRFQEIRGRQESKFIEIKERQERKLEEKLERVNKRQQEVLENYLDEDLELLQKNTKQIEEDNEGIHIVPFENVFFNNRNVKFDTPPVIKGNRTLVPVRAITEGMGAEVVWDQETQIITVTKENVEIILELGNNIAIVNGEEVEIDTEVEIMSNRTYVPLRFISETLDVYINYDEETGSIELEEDTDIVIEQLIEEIDDLKEVLQDLSEQYNAEKENLEEAFTEEKEILSQELELLSGEDKDNVLDEMAKLEDNYQAELDEMEEEYNLLYDEINETIESLNNQLAELKEESNVQLDESEKENEEDIEEAEERIEEGNIE</sequence>
<feature type="coiled-coil region" evidence="1">
    <location>
        <begin position="64"/>
        <end position="95"/>
    </location>
</feature>
<reference evidence="5 6" key="1">
    <citation type="submission" date="2019-03" db="EMBL/GenBank/DDBJ databases">
        <title>Genomic Encyclopedia of Type Strains, Phase IV (KMG-IV): sequencing the most valuable type-strain genomes for metagenomic binning, comparative biology and taxonomic classification.</title>
        <authorList>
            <person name="Goeker M."/>
        </authorList>
    </citation>
    <scope>NUCLEOTIDE SEQUENCE [LARGE SCALE GENOMIC DNA]</scope>
    <source>
        <strain evidence="5 6">DSM 24176</strain>
    </source>
</reference>
<dbReference type="Gene3D" id="3.30.457.10">
    <property type="entry name" value="Copper amine oxidase-like, N-terminal domain"/>
    <property type="match status" value="1"/>
</dbReference>
<dbReference type="SUPFAM" id="SSF55383">
    <property type="entry name" value="Copper amine oxidase, domain N"/>
    <property type="match status" value="1"/>
</dbReference>
<feature type="chain" id="PRO_5020366429" evidence="3">
    <location>
        <begin position="31"/>
        <end position="367"/>
    </location>
</feature>
<dbReference type="Pfam" id="PF07833">
    <property type="entry name" value="Cu_amine_oxidN1"/>
    <property type="match status" value="1"/>
</dbReference>
<feature type="compositionally biased region" description="Acidic residues" evidence="2">
    <location>
        <begin position="344"/>
        <end position="367"/>
    </location>
</feature>